<gene>
    <name evidence="1" type="ORF">N180_01925</name>
</gene>
<evidence type="ECO:0000313" key="2">
    <source>
        <dbReference type="Proteomes" id="UP000028007"/>
    </source>
</evidence>
<accession>A0A081PCJ1</accession>
<proteinExistence type="predicted"/>
<protein>
    <submittedName>
        <fullName evidence="1">Uncharacterized protein</fullName>
    </submittedName>
</protein>
<dbReference type="Proteomes" id="UP000028007">
    <property type="component" value="Unassembled WGS sequence"/>
</dbReference>
<organism evidence="1 2">
    <name type="scientific">Pedobacter antarcticus 4BY</name>
    <dbReference type="NCBI Taxonomy" id="1358423"/>
    <lineage>
        <taxon>Bacteria</taxon>
        <taxon>Pseudomonadati</taxon>
        <taxon>Bacteroidota</taxon>
        <taxon>Sphingobacteriia</taxon>
        <taxon>Sphingobacteriales</taxon>
        <taxon>Sphingobacteriaceae</taxon>
        <taxon>Pedobacter</taxon>
    </lineage>
</organism>
<sequence>MQQYIYKDIFKGKARELLIIGKEDNTEYRIFCDGSLLGILLKDTVSQPEAKWTTVYNVLKPIAGRIGHFIDSH</sequence>
<reference evidence="1 2" key="1">
    <citation type="journal article" date="1992" name="Int. J. Syst. Bacteriol.">
        <title>Sphingobacterium antarcticus sp. nov. a Psychrotrophic Bacterium from the Soils of Schirmacher Oasis, Antarctica.</title>
        <authorList>
            <person name="Shivaji S."/>
            <person name="Ray M.K."/>
            <person name="Rao N.S."/>
            <person name="Saiserr L."/>
            <person name="Jagannadham M.V."/>
            <person name="Kumar G.S."/>
            <person name="Reddy G."/>
            <person name="Bhargava P.M."/>
        </authorList>
    </citation>
    <scope>NUCLEOTIDE SEQUENCE [LARGE SCALE GENOMIC DNA]</scope>
    <source>
        <strain evidence="1 2">4BY</strain>
    </source>
</reference>
<evidence type="ECO:0000313" key="1">
    <source>
        <dbReference type="EMBL" id="KEQ28414.1"/>
    </source>
</evidence>
<dbReference type="AlphaFoldDB" id="A0A081PCJ1"/>
<comment type="caution">
    <text evidence="1">The sequence shown here is derived from an EMBL/GenBank/DDBJ whole genome shotgun (WGS) entry which is preliminary data.</text>
</comment>
<dbReference type="RefSeq" id="WP_037444297.1">
    <property type="nucleotide sequence ID" value="NZ_JNFF01000116.1"/>
</dbReference>
<name>A0A081PCJ1_9SPHI</name>
<keyword evidence="2" id="KW-1185">Reference proteome</keyword>
<dbReference type="OrthoDB" id="771883at2"/>
<dbReference type="EMBL" id="JNFF01000116">
    <property type="protein sequence ID" value="KEQ28414.1"/>
    <property type="molecule type" value="Genomic_DNA"/>
</dbReference>